<dbReference type="Pfam" id="PF03413">
    <property type="entry name" value="PepSY"/>
    <property type="match status" value="1"/>
</dbReference>
<dbReference type="EMBL" id="JBHTOG010000026">
    <property type="protein sequence ID" value="MFD1432171.1"/>
    <property type="molecule type" value="Genomic_DNA"/>
</dbReference>
<evidence type="ECO:0000256" key="1">
    <source>
        <dbReference type="SAM" id="SignalP"/>
    </source>
</evidence>
<evidence type="ECO:0000313" key="4">
    <source>
        <dbReference type="Proteomes" id="UP001597192"/>
    </source>
</evidence>
<dbReference type="PROSITE" id="PS51257">
    <property type="entry name" value="PROKAR_LIPOPROTEIN"/>
    <property type="match status" value="1"/>
</dbReference>
<protein>
    <submittedName>
        <fullName evidence="3">PepSY domain-containing protein</fullName>
    </submittedName>
</protein>
<dbReference type="InterPro" id="IPR025711">
    <property type="entry name" value="PepSY"/>
</dbReference>
<keyword evidence="1" id="KW-0732">Signal</keyword>
<evidence type="ECO:0000259" key="2">
    <source>
        <dbReference type="Pfam" id="PF03413"/>
    </source>
</evidence>
<comment type="caution">
    <text evidence="3">The sequence shown here is derived from an EMBL/GenBank/DDBJ whole genome shotgun (WGS) entry which is preliminary data.</text>
</comment>
<accession>A0ABW4CQD9</accession>
<name>A0ABW4CQD9_9LACO</name>
<organism evidence="3 4">
    <name type="scientific">Lacticaseibacillus yichunensis</name>
    <dbReference type="NCBI Taxonomy" id="2486015"/>
    <lineage>
        <taxon>Bacteria</taxon>
        <taxon>Bacillati</taxon>
        <taxon>Bacillota</taxon>
        <taxon>Bacilli</taxon>
        <taxon>Lactobacillales</taxon>
        <taxon>Lactobacillaceae</taxon>
        <taxon>Lacticaseibacillus</taxon>
    </lineage>
</organism>
<gene>
    <name evidence="3" type="ORF">ACFQ47_05675</name>
</gene>
<proteinExistence type="predicted"/>
<feature type="domain" description="PepSY" evidence="2">
    <location>
        <begin position="124"/>
        <end position="180"/>
    </location>
</feature>
<dbReference type="Proteomes" id="UP001597192">
    <property type="component" value="Unassembled WGS sequence"/>
</dbReference>
<evidence type="ECO:0000313" key="3">
    <source>
        <dbReference type="EMBL" id="MFD1432171.1"/>
    </source>
</evidence>
<reference evidence="4" key="1">
    <citation type="journal article" date="2019" name="Int. J. Syst. Evol. Microbiol.">
        <title>The Global Catalogue of Microorganisms (GCM) 10K type strain sequencing project: providing services to taxonomists for standard genome sequencing and annotation.</title>
        <authorList>
            <consortium name="The Broad Institute Genomics Platform"/>
            <consortium name="The Broad Institute Genome Sequencing Center for Infectious Disease"/>
            <person name="Wu L."/>
            <person name="Ma J."/>
        </authorList>
    </citation>
    <scope>NUCLEOTIDE SEQUENCE [LARGE SCALE GENOMIC DNA]</scope>
    <source>
        <strain evidence="4">CCM 8947</strain>
    </source>
</reference>
<feature type="chain" id="PRO_5047108766" evidence="1">
    <location>
        <begin position="22"/>
        <end position="189"/>
    </location>
</feature>
<feature type="signal peptide" evidence="1">
    <location>
        <begin position="1"/>
        <end position="21"/>
    </location>
</feature>
<dbReference type="RefSeq" id="WP_125696770.1">
    <property type="nucleotide sequence ID" value="NZ_JBHTOG010000026.1"/>
</dbReference>
<sequence>MKKIAIMTLFALCLVATGCQQSTTKTHPATMTSSAAPTSVDAAAPDVTLNDAWTTLLRQHGEIAVTQVKLAAGHYTLTGQDASREIELTIDATSGRVLKTASEEITEDELDDDRDAVIERQNLLTQSKAVAAATPHATGKLTSWEIEEDSGRMVWEFQYKDGQKETEVQLDAYNGTVLGVDEDEDDGPS</sequence>
<dbReference type="Gene3D" id="3.10.450.40">
    <property type="match status" value="2"/>
</dbReference>
<keyword evidence="4" id="KW-1185">Reference proteome</keyword>